<keyword evidence="2" id="KW-0238">DNA-binding</keyword>
<keyword evidence="1" id="KW-0805">Transcription regulation</keyword>
<evidence type="ECO:0000313" key="5">
    <source>
        <dbReference type="EMBL" id="KIQ70792.1"/>
    </source>
</evidence>
<gene>
    <name evidence="5" type="ORF">Wenmar_00166</name>
</gene>
<dbReference type="GO" id="GO:0003700">
    <property type="term" value="F:DNA-binding transcription factor activity"/>
    <property type="evidence" value="ECO:0007669"/>
    <property type="project" value="TreeGrafter"/>
</dbReference>
<dbReference type="InterPro" id="IPR014710">
    <property type="entry name" value="RmlC-like_jellyroll"/>
</dbReference>
<dbReference type="Gene3D" id="2.60.120.10">
    <property type="entry name" value="Jelly Rolls"/>
    <property type="match status" value="1"/>
</dbReference>
<keyword evidence="3" id="KW-0804">Transcription</keyword>
<reference evidence="5 6" key="1">
    <citation type="submission" date="2013-01" db="EMBL/GenBank/DDBJ databases">
        <authorList>
            <person name="Fiebig A."/>
            <person name="Goeker M."/>
            <person name="Klenk H.-P.P."/>
        </authorList>
    </citation>
    <scope>NUCLEOTIDE SEQUENCE [LARGE SCALE GENOMIC DNA]</scope>
    <source>
        <strain evidence="5 6">DSM 24838</strain>
    </source>
</reference>
<dbReference type="PANTHER" id="PTHR24567">
    <property type="entry name" value="CRP FAMILY TRANSCRIPTIONAL REGULATORY PROTEIN"/>
    <property type="match status" value="1"/>
</dbReference>
<comment type="caution">
    <text evidence="5">The sequence shown here is derived from an EMBL/GenBank/DDBJ whole genome shotgun (WGS) entry which is preliminary data.</text>
</comment>
<dbReference type="InterPro" id="IPR036388">
    <property type="entry name" value="WH-like_DNA-bd_sf"/>
</dbReference>
<dbReference type="SUPFAM" id="SSF51206">
    <property type="entry name" value="cAMP-binding domain-like"/>
    <property type="match status" value="1"/>
</dbReference>
<dbReference type="InterPro" id="IPR018490">
    <property type="entry name" value="cNMP-bd_dom_sf"/>
</dbReference>
<dbReference type="InterPro" id="IPR012318">
    <property type="entry name" value="HTH_CRP"/>
</dbReference>
<dbReference type="Pfam" id="PF13545">
    <property type="entry name" value="HTH_Crp_2"/>
    <property type="match status" value="1"/>
</dbReference>
<dbReference type="InterPro" id="IPR036390">
    <property type="entry name" value="WH_DNA-bd_sf"/>
</dbReference>
<dbReference type="Pfam" id="PF00027">
    <property type="entry name" value="cNMP_binding"/>
    <property type="match status" value="1"/>
</dbReference>
<dbReference type="PROSITE" id="PS51063">
    <property type="entry name" value="HTH_CRP_2"/>
    <property type="match status" value="1"/>
</dbReference>
<protein>
    <submittedName>
        <fullName evidence="5">cAMP-binding protein</fullName>
    </submittedName>
</protein>
<accession>A0A0D0QEM9</accession>
<dbReference type="EMBL" id="AONG01000003">
    <property type="protein sequence ID" value="KIQ70792.1"/>
    <property type="molecule type" value="Genomic_DNA"/>
</dbReference>
<evidence type="ECO:0000256" key="2">
    <source>
        <dbReference type="ARBA" id="ARBA00023125"/>
    </source>
</evidence>
<dbReference type="GO" id="GO:0003677">
    <property type="term" value="F:DNA binding"/>
    <property type="evidence" value="ECO:0007669"/>
    <property type="project" value="UniProtKB-KW"/>
</dbReference>
<dbReference type="STRING" id="1123501.Wenmar_00166"/>
<sequence length="237" mass="26455">MLNVLSRKLLLAGPLPEEDLAVVEGLVANPRTVQARTDIIDRGDPTSNVHLVLEGIACRYKLLPDGRRSIMALLLPGDFCDLNVAILGHMDHAIGTLTACTIVDIPREAIDEIVEKHPPLTRALWWCTLVDEAVLREWLVNMGRRRADRQLAHFLCEIHLRLEAVGRRDGFHLSLTQEMIADLLGITTVHAQRIMAGLRQDGLIAIEDRKITVPDIEALRDFAEFEDDYLHLNGSAG</sequence>
<evidence type="ECO:0000256" key="3">
    <source>
        <dbReference type="ARBA" id="ARBA00023163"/>
    </source>
</evidence>
<dbReference type="RefSeq" id="WP_018304299.1">
    <property type="nucleotide sequence ID" value="NZ_KB902313.1"/>
</dbReference>
<feature type="domain" description="HTH crp-type" evidence="4">
    <location>
        <begin position="145"/>
        <end position="217"/>
    </location>
</feature>
<dbReference type="Proteomes" id="UP000035100">
    <property type="component" value="Unassembled WGS sequence"/>
</dbReference>
<evidence type="ECO:0000313" key="6">
    <source>
        <dbReference type="Proteomes" id="UP000035100"/>
    </source>
</evidence>
<dbReference type="InterPro" id="IPR000595">
    <property type="entry name" value="cNMP-bd_dom"/>
</dbReference>
<dbReference type="GO" id="GO:0005829">
    <property type="term" value="C:cytosol"/>
    <property type="evidence" value="ECO:0007669"/>
    <property type="project" value="TreeGrafter"/>
</dbReference>
<dbReference type="SUPFAM" id="SSF46785">
    <property type="entry name" value="Winged helix' DNA-binding domain"/>
    <property type="match status" value="1"/>
</dbReference>
<dbReference type="CDD" id="cd00038">
    <property type="entry name" value="CAP_ED"/>
    <property type="match status" value="1"/>
</dbReference>
<dbReference type="AlphaFoldDB" id="A0A0D0QEM9"/>
<proteinExistence type="predicted"/>
<name>A0A0D0QEM9_9RHOB</name>
<keyword evidence="6" id="KW-1185">Reference proteome</keyword>
<dbReference type="InterPro" id="IPR050397">
    <property type="entry name" value="Env_Response_Regulators"/>
</dbReference>
<organism evidence="5 6">
    <name type="scientific">Wenxinia marina DSM 24838</name>
    <dbReference type="NCBI Taxonomy" id="1123501"/>
    <lineage>
        <taxon>Bacteria</taxon>
        <taxon>Pseudomonadati</taxon>
        <taxon>Pseudomonadota</taxon>
        <taxon>Alphaproteobacteria</taxon>
        <taxon>Rhodobacterales</taxon>
        <taxon>Roseobacteraceae</taxon>
        <taxon>Wenxinia</taxon>
    </lineage>
</organism>
<evidence type="ECO:0000256" key="1">
    <source>
        <dbReference type="ARBA" id="ARBA00023015"/>
    </source>
</evidence>
<dbReference type="eggNOG" id="COG0664">
    <property type="taxonomic scope" value="Bacteria"/>
</dbReference>
<dbReference type="OrthoDB" id="7584044at2"/>
<dbReference type="SMART" id="SM00419">
    <property type="entry name" value="HTH_CRP"/>
    <property type="match status" value="1"/>
</dbReference>
<evidence type="ECO:0000259" key="4">
    <source>
        <dbReference type="PROSITE" id="PS51063"/>
    </source>
</evidence>
<dbReference type="PANTHER" id="PTHR24567:SF68">
    <property type="entry name" value="DNA-BINDING TRANSCRIPTIONAL DUAL REGULATOR CRP"/>
    <property type="match status" value="1"/>
</dbReference>
<dbReference type="Gene3D" id="1.10.10.10">
    <property type="entry name" value="Winged helix-like DNA-binding domain superfamily/Winged helix DNA-binding domain"/>
    <property type="match status" value="1"/>
</dbReference>
<dbReference type="PATRIC" id="fig|1123501.6.peg.221"/>